<dbReference type="InterPro" id="IPR005162">
    <property type="entry name" value="Retrotrans_gag_dom"/>
</dbReference>
<accession>A0A151SD06</accession>
<dbReference type="Gramene" id="C.cajan_24046.t">
    <property type="protein sequence ID" value="C.cajan_24046.t.cds1"/>
    <property type="gene ID" value="C.cajan_24046"/>
</dbReference>
<protein>
    <recommendedName>
        <fullName evidence="1">Retrotransposon gag domain-containing protein</fullName>
    </recommendedName>
</protein>
<keyword evidence="3" id="KW-1185">Reference proteome</keyword>
<dbReference type="OMA" id="RPELICK"/>
<sequence length="209" mass="24217">MGTALSAKNKLEFIDDSATEPPVDDQHYNAWRRCNNMVASWIVNFVSLPIRHSIVWMNKGEDIWRDLKTLYAQGDLLRVSELQREASSIKQGELSVTEYFTKLRIIWDELDNYRPELICKYPNKCSCDILPSITQRRVEDQAMQFLRGLNDQYSNVQSHILLMEPLPQITKIFSYVVQQERQLQGKNFAANISVEGRNSNANSCTTSYF</sequence>
<evidence type="ECO:0000313" key="3">
    <source>
        <dbReference type="Proteomes" id="UP000075243"/>
    </source>
</evidence>
<gene>
    <name evidence="2" type="ORF">KK1_025408</name>
</gene>
<organism evidence="2 3">
    <name type="scientific">Cajanus cajan</name>
    <name type="common">Pigeon pea</name>
    <name type="synonym">Cajanus indicus</name>
    <dbReference type="NCBI Taxonomy" id="3821"/>
    <lineage>
        <taxon>Eukaryota</taxon>
        <taxon>Viridiplantae</taxon>
        <taxon>Streptophyta</taxon>
        <taxon>Embryophyta</taxon>
        <taxon>Tracheophyta</taxon>
        <taxon>Spermatophyta</taxon>
        <taxon>Magnoliopsida</taxon>
        <taxon>eudicotyledons</taxon>
        <taxon>Gunneridae</taxon>
        <taxon>Pentapetalae</taxon>
        <taxon>rosids</taxon>
        <taxon>fabids</taxon>
        <taxon>Fabales</taxon>
        <taxon>Fabaceae</taxon>
        <taxon>Papilionoideae</taxon>
        <taxon>50 kb inversion clade</taxon>
        <taxon>NPAAA clade</taxon>
        <taxon>indigoferoid/millettioid clade</taxon>
        <taxon>Phaseoleae</taxon>
        <taxon>Cajanus</taxon>
    </lineage>
</organism>
<proteinExistence type="predicted"/>
<name>A0A151SD06_CAJCA</name>
<dbReference type="PANTHER" id="PTHR37610:SF55">
    <property type="entry name" value="RETROTRANSPOSON COPIA-LIKE N-TERMINAL DOMAIN-CONTAINING PROTEIN"/>
    <property type="match status" value="1"/>
</dbReference>
<dbReference type="PANTHER" id="PTHR37610">
    <property type="entry name" value="CCHC-TYPE DOMAIN-CONTAINING PROTEIN"/>
    <property type="match status" value="1"/>
</dbReference>
<dbReference type="EMBL" id="KQ483421">
    <property type="protein sequence ID" value="KYP52666.1"/>
    <property type="molecule type" value="Genomic_DNA"/>
</dbReference>
<dbReference type="AlphaFoldDB" id="A0A151SD06"/>
<dbReference type="Pfam" id="PF03732">
    <property type="entry name" value="Retrotrans_gag"/>
    <property type="match status" value="1"/>
</dbReference>
<dbReference type="Proteomes" id="UP000075243">
    <property type="component" value="Unassembled WGS sequence"/>
</dbReference>
<evidence type="ECO:0000259" key="1">
    <source>
        <dbReference type="Pfam" id="PF03732"/>
    </source>
</evidence>
<feature type="domain" description="Retrotransposon gag" evidence="1">
    <location>
        <begin position="59"/>
        <end position="151"/>
    </location>
</feature>
<reference evidence="2" key="1">
    <citation type="journal article" date="2012" name="Nat. Biotechnol.">
        <title>Draft genome sequence of pigeonpea (Cajanus cajan), an orphan legume crop of resource-poor farmers.</title>
        <authorList>
            <person name="Varshney R.K."/>
            <person name="Chen W."/>
            <person name="Li Y."/>
            <person name="Bharti A.K."/>
            <person name="Saxena R.K."/>
            <person name="Schlueter J.A."/>
            <person name="Donoghue M.T."/>
            <person name="Azam S."/>
            <person name="Fan G."/>
            <person name="Whaley A.M."/>
            <person name="Farmer A.D."/>
            <person name="Sheridan J."/>
            <person name="Iwata A."/>
            <person name="Tuteja R."/>
            <person name="Penmetsa R.V."/>
            <person name="Wu W."/>
            <person name="Upadhyaya H.D."/>
            <person name="Yang S.P."/>
            <person name="Shah T."/>
            <person name="Saxena K.B."/>
            <person name="Michael T."/>
            <person name="McCombie W.R."/>
            <person name="Yang B."/>
            <person name="Zhang G."/>
            <person name="Yang H."/>
            <person name="Wang J."/>
            <person name="Spillane C."/>
            <person name="Cook D.R."/>
            <person name="May G.D."/>
            <person name="Xu X."/>
            <person name="Jackson S.A."/>
        </authorList>
    </citation>
    <scope>NUCLEOTIDE SEQUENCE [LARGE SCALE GENOMIC DNA]</scope>
</reference>
<evidence type="ECO:0000313" key="2">
    <source>
        <dbReference type="EMBL" id="KYP52666.1"/>
    </source>
</evidence>